<organism evidence="2 3">
    <name type="scientific">Olpidium bornovanus</name>
    <dbReference type="NCBI Taxonomy" id="278681"/>
    <lineage>
        <taxon>Eukaryota</taxon>
        <taxon>Fungi</taxon>
        <taxon>Fungi incertae sedis</taxon>
        <taxon>Olpidiomycota</taxon>
        <taxon>Olpidiomycotina</taxon>
        <taxon>Olpidiomycetes</taxon>
        <taxon>Olpidiales</taxon>
        <taxon>Olpidiaceae</taxon>
        <taxon>Olpidium</taxon>
    </lineage>
</organism>
<dbReference type="EMBL" id="JAEFCI010003499">
    <property type="protein sequence ID" value="KAG5461530.1"/>
    <property type="molecule type" value="Genomic_DNA"/>
</dbReference>
<dbReference type="Proteomes" id="UP000673691">
    <property type="component" value="Unassembled WGS sequence"/>
</dbReference>
<feature type="compositionally biased region" description="Basic residues" evidence="1">
    <location>
        <begin position="93"/>
        <end position="102"/>
    </location>
</feature>
<name>A0A8H7ZY61_9FUNG</name>
<evidence type="ECO:0000313" key="2">
    <source>
        <dbReference type="EMBL" id="KAG5461530.1"/>
    </source>
</evidence>
<comment type="caution">
    <text evidence="2">The sequence shown here is derived from an EMBL/GenBank/DDBJ whole genome shotgun (WGS) entry which is preliminary data.</text>
</comment>
<keyword evidence="3" id="KW-1185">Reference proteome</keyword>
<protein>
    <submittedName>
        <fullName evidence="2">Uncharacterized protein</fullName>
    </submittedName>
</protein>
<evidence type="ECO:0000256" key="1">
    <source>
        <dbReference type="SAM" id="MobiDB-lite"/>
    </source>
</evidence>
<reference evidence="2 3" key="1">
    <citation type="journal article" name="Sci. Rep.">
        <title>Genome-scale phylogenetic analyses confirm Olpidium as the closest living zoosporic fungus to the non-flagellated, terrestrial fungi.</title>
        <authorList>
            <person name="Chang Y."/>
            <person name="Rochon D."/>
            <person name="Sekimoto S."/>
            <person name="Wang Y."/>
            <person name="Chovatia M."/>
            <person name="Sandor L."/>
            <person name="Salamov A."/>
            <person name="Grigoriev I.V."/>
            <person name="Stajich J.E."/>
            <person name="Spatafora J.W."/>
        </authorList>
    </citation>
    <scope>NUCLEOTIDE SEQUENCE [LARGE SCALE GENOMIC DNA]</scope>
    <source>
        <strain evidence="2">S191</strain>
    </source>
</reference>
<feature type="region of interest" description="Disordered" evidence="1">
    <location>
        <begin position="81"/>
        <end position="102"/>
    </location>
</feature>
<dbReference type="AlphaFoldDB" id="A0A8H7ZY61"/>
<accession>A0A8H7ZY61</accession>
<proteinExistence type="predicted"/>
<gene>
    <name evidence="2" type="ORF">BJ554DRAFT_6259</name>
</gene>
<sequence length="102" mass="11230">MTITKRNGNCRRTAAQHHSRLRRLVGRLVVVLDTMIPSISHSAATVAMSVISASERSGAIFTSNGGRSSILFRVATTCGRRTRARTSRTERASKRRVPPHCK</sequence>
<evidence type="ECO:0000313" key="3">
    <source>
        <dbReference type="Proteomes" id="UP000673691"/>
    </source>
</evidence>